<dbReference type="InterPro" id="IPR036465">
    <property type="entry name" value="vWFA_dom_sf"/>
</dbReference>
<dbReference type="SUPFAM" id="SSF103088">
    <property type="entry name" value="OmpA-like"/>
    <property type="match status" value="1"/>
</dbReference>
<evidence type="ECO:0000313" key="7">
    <source>
        <dbReference type="Proteomes" id="UP000237846"/>
    </source>
</evidence>
<evidence type="ECO:0000256" key="4">
    <source>
        <dbReference type="PROSITE-ProRule" id="PRU00473"/>
    </source>
</evidence>
<accession>A0A2T0QA75</accession>
<name>A0A2T0QA75_9ACTN</name>
<dbReference type="RefSeq" id="WP_106242597.1">
    <property type="nucleotide sequence ID" value="NZ_PVZC01000002.1"/>
</dbReference>
<feature type="domain" description="OmpA-like" evidence="5">
    <location>
        <begin position="298"/>
        <end position="421"/>
    </location>
</feature>
<protein>
    <submittedName>
        <fullName evidence="6">Outer membrane protein OmpA-like peptidoglycan-associated protein</fullName>
    </submittedName>
</protein>
<gene>
    <name evidence="6" type="ORF">CLV72_102344</name>
</gene>
<dbReference type="CDD" id="cd00198">
    <property type="entry name" value="vWFA"/>
    <property type="match status" value="1"/>
</dbReference>
<comment type="subcellular location">
    <subcellularLocation>
        <location evidence="1">Cell outer membrane</location>
    </subcellularLocation>
</comment>
<dbReference type="PRINTS" id="PR01021">
    <property type="entry name" value="OMPADOMAIN"/>
</dbReference>
<dbReference type="GO" id="GO:0009279">
    <property type="term" value="C:cell outer membrane"/>
    <property type="evidence" value="ECO:0007669"/>
    <property type="project" value="UniProtKB-SubCell"/>
</dbReference>
<organism evidence="6 7">
    <name type="scientific">Allonocardiopsis opalescens</name>
    <dbReference type="NCBI Taxonomy" id="1144618"/>
    <lineage>
        <taxon>Bacteria</taxon>
        <taxon>Bacillati</taxon>
        <taxon>Actinomycetota</taxon>
        <taxon>Actinomycetes</taxon>
        <taxon>Streptosporangiales</taxon>
        <taxon>Allonocardiopsis</taxon>
    </lineage>
</organism>
<dbReference type="Gene3D" id="3.30.1330.60">
    <property type="entry name" value="OmpA-like domain"/>
    <property type="match status" value="1"/>
</dbReference>
<dbReference type="InterPro" id="IPR006664">
    <property type="entry name" value="OMP_bac"/>
</dbReference>
<dbReference type="OrthoDB" id="5243843at2"/>
<dbReference type="SUPFAM" id="SSF53300">
    <property type="entry name" value="vWA-like"/>
    <property type="match status" value="1"/>
</dbReference>
<evidence type="ECO:0000256" key="1">
    <source>
        <dbReference type="ARBA" id="ARBA00004442"/>
    </source>
</evidence>
<evidence type="ECO:0000313" key="6">
    <source>
        <dbReference type="EMBL" id="PRY00712.1"/>
    </source>
</evidence>
<dbReference type="AlphaFoldDB" id="A0A2T0QA75"/>
<dbReference type="InterPro" id="IPR036737">
    <property type="entry name" value="OmpA-like_sf"/>
</dbReference>
<dbReference type="EMBL" id="PVZC01000002">
    <property type="protein sequence ID" value="PRY00712.1"/>
    <property type="molecule type" value="Genomic_DNA"/>
</dbReference>
<dbReference type="InterPro" id="IPR006665">
    <property type="entry name" value="OmpA-like"/>
</dbReference>
<dbReference type="CDD" id="cd07185">
    <property type="entry name" value="OmpA_C-like"/>
    <property type="match status" value="1"/>
</dbReference>
<proteinExistence type="predicted"/>
<sequence length="421" mass="43794">MRADHRGPLPRLAAALAAAALPLAGCDALIGVPEPDETADACAWTEAQAGADPSDVAAELVVLIDLSASMWETDSGEVRDFGQDVADAVAAVFDLSGERLVSVGTFDGDASSVTPHIDAAPLPEVLAQGDEQQLEQIRGCVRGTVQEAIAAPPRAPGTDVLAAISAGAESFTGEGERQLMIVTDGQSNTGCMDLNRVLGAEADHSAIAADCQERGEWPDASLAGVDLRLVGISGEGVEHTGELSGTQGTERIAAFWDAVGAELTGTGSGDFTEASDQLWVPAPEVEREQDAPVLLAGYDDEGITVTVSADALFDTDSAELLPEAVESIDAVVAANDGLLDRRGTVEVTGHTDSRGDDGYNEGLSQRRAEAVRRHLAAEGFTRVRAEGRGDSAPVCDDMSAGAFDEECGRLNRRVEIEFNQA</sequence>
<dbReference type="PANTHER" id="PTHR30329:SF21">
    <property type="entry name" value="LIPOPROTEIN YIAD-RELATED"/>
    <property type="match status" value="1"/>
</dbReference>
<dbReference type="InterPro" id="IPR050330">
    <property type="entry name" value="Bact_OuterMem_StrucFunc"/>
</dbReference>
<reference evidence="6 7" key="1">
    <citation type="submission" date="2018-03" db="EMBL/GenBank/DDBJ databases">
        <title>Genomic Encyclopedia of Archaeal and Bacterial Type Strains, Phase II (KMG-II): from individual species to whole genera.</title>
        <authorList>
            <person name="Goeker M."/>
        </authorList>
    </citation>
    <scope>NUCLEOTIDE SEQUENCE [LARGE SCALE GENOMIC DNA]</scope>
    <source>
        <strain evidence="6 7">DSM 45601</strain>
    </source>
</reference>
<evidence type="ECO:0000256" key="3">
    <source>
        <dbReference type="ARBA" id="ARBA00023237"/>
    </source>
</evidence>
<keyword evidence="3" id="KW-0998">Cell outer membrane</keyword>
<keyword evidence="2 4" id="KW-0472">Membrane</keyword>
<keyword evidence="7" id="KW-1185">Reference proteome</keyword>
<evidence type="ECO:0000256" key="2">
    <source>
        <dbReference type="ARBA" id="ARBA00023136"/>
    </source>
</evidence>
<dbReference type="Gene3D" id="3.40.50.410">
    <property type="entry name" value="von Willebrand factor, type A domain"/>
    <property type="match status" value="1"/>
</dbReference>
<dbReference type="Pfam" id="PF00691">
    <property type="entry name" value="OmpA"/>
    <property type="match status" value="1"/>
</dbReference>
<dbReference type="PANTHER" id="PTHR30329">
    <property type="entry name" value="STATOR ELEMENT OF FLAGELLAR MOTOR COMPLEX"/>
    <property type="match status" value="1"/>
</dbReference>
<dbReference type="Proteomes" id="UP000237846">
    <property type="component" value="Unassembled WGS sequence"/>
</dbReference>
<dbReference type="PROSITE" id="PS51123">
    <property type="entry name" value="OMPA_2"/>
    <property type="match status" value="1"/>
</dbReference>
<evidence type="ECO:0000259" key="5">
    <source>
        <dbReference type="PROSITE" id="PS51123"/>
    </source>
</evidence>
<comment type="caution">
    <text evidence="6">The sequence shown here is derived from an EMBL/GenBank/DDBJ whole genome shotgun (WGS) entry which is preliminary data.</text>
</comment>